<name>A0A223HH22_ECO57</name>
<gene>
    <name evidence="2" type="ORF">A8V30_32495</name>
</gene>
<evidence type="ECO:0000256" key="1">
    <source>
        <dbReference type="SAM" id="Phobius"/>
    </source>
</evidence>
<evidence type="ECO:0000313" key="2">
    <source>
        <dbReference type="EMBL" id="AST49295.1"/>
    </source>
</evidence>
<dbReference type="EMBL" id="CP022728">
    <property type="protein sequence ID" value="AST49295.1"/>
    <property type="molecule type" value="Genomic_DNA"/>
</dbReference>
<dbReference type="AlphaFoldDB" id="A0A223HH22"/>
<geneLocation type="plasmid" evidence="2">
    <name>p35K</name>
</geneLocation>
<keyword evidence="1" id="KW-1133">Transmembrane helix</keyword>
<keyword evidence="1" id="KW-0812">Transmembrane</keyword>
<protein>
    <submittedName>
        <fullName evidence="2">Uncharacterized protein</fullName>
    </submittedName>
</protein>
<reference evidence="2" key="1">
    <citation type="submission" date="2017-08" db="EMBL/GenBank/DDBJ databases">
        <authorList>
            <person name="de Groot N.N."/>
        </authorList>
    </citation>
    <scope>NUCLEOTIDE SEQUENCE</scope>
    <source>
        <strain evidence="2">FRIK2069</strain>
        <plasmid evidence="2">p35K</plasmid>
    </source>
</reference>
<feature type="transmembrane region" description="Helical" evidence="1">
    <location>
        <begin position="162"/>
        <end position="185"/>
    </location>
</feature>
<proteinExistence type="predicted"/>
<dbReference type="RefSeq" id="WP_001279864.1">
    <property type="nucleotide sequence ID" value="NZ_CP015845.2"/>
</dbReference>
<organism evidence="2">
    <name type="scientific">Escherichia coli O157:H7</name>
    <dbReference type="NCBI Taxonomy" id="83334"/>
    <lineage>
        <taxon>Bacteria</taxon>
        <taxon>Pseudomonadati</taxon>
        <taxon>Pseudomonadota</taxon>
        <taxon>Gammaproteobacteria</taxon>
        <taxon>Enterobacterales</taxon>
        <taxon>Enterobacteriaceae</taxon>
        <taxon>Escherichia</taxon>
    </lineage>
</organism>
<accession>A0A223HH22</accession>
<keyword evidence="1" id="KW-0472">Membrane</keyword>
<keyword evidence="2" id="KW-0614">Plasmid</keyword>
<sequence>MSDIELQQPERAVHEAEDQINDFVVDVFKKTGVRISKDDPVLSLLFLHEKIQKRQSDLLKDDFTTLADAFKNVLSSLEEENIQRFRKIVDTCGDLDNEIKEAIEHGKNEINDTAVLAKEKLNNEIIDIISLLRKNQEELNNSYKKSIAEFSKNTKPFSKSTAIALCVACTIGISAAFSGAFWYVAQSQKEQALQFYASGYMDMQKLTKETISLLPKEQQKIATAKLNALESRSR</sequence>